<dbReference type="SUPFAM" id="SSF55781">
    <property type="entry name" value="GAF domain-like"/>
    <property type="match status" value="1"/>
</dbReference>
<keyword evidence="1" id="KW-0805">Transcription regulation</keyword>
<keyword evidence="6" id="KW-1185">Reference proteome</keyword>
<dbReference type="InterPro" id="IPR000792">
    <property type="entry name" value="Tscrpt_reg_LuxR_C"/>
</dbReference>
<dbReference type="Gene3D" id="3.30.450.40">
    <property type="match status" value="1"/>
</dbReference>
<evidence type="ECO:0000313" key="6">
    <source>
        <dbReference type="Proteomes" id="UP000317303"/>
    </source>
</evidence>
<keyword evidence="3" id="KW-0804">Transcription</keyword>
<dbReference type="InterPro" id="IPR016032">
    <property type="entry name" value="Sig_transdc_resp-reg_C-effctor"/>
</dbReference>
<dbReference type="GO" id="GO:0006355">
    <property type="term" value="P:regulation of DNA-templated transcription"/>
    <property type="evidence" value="ECO:0007669"/>
    <property type="project" value="InterPro"/>
</dbReference>
<dbReference type="GO" id="GO:0003677">
    <property type="term" value="F:DNA binding"/>
    <property type="evidence" value="ECO:0007669"/>
    <property type="project" value="UniProtKB-KW"/>
</dbReference>
<dbReference type="SUPFAM" id="SSF46894">
    <property type="entry name" value="C-terminal effector domain of the bipartite response regulators"/>
    <property type="match status" value="1"/>
</dbReference>
<evidence type="ECO:0000259" key="4">
    <source>
        <dbReference type="PROSITE" id="PS50043"/>
    </source>
</evidence>
<dbReference type="Pfam" id="PF01590">
    <property type="entry name" value="GAF"/>
    <property type="match status" value="1"/>
</dbReference>
<name>A0A660CG91_9PSEU</name>
<dbReference type="CDD" id="cd06170">
    <property type="entry name" value="LuxR_C_like"/>
    <property type="match status" value="1"/>
</dbReference>
<evidence type="ECO:0000313" key="5">
    <source>
        <dbReference type="EMBL" id="TWH20877.1"/>
    </source>
</evidence>
<sequence length="285" mass="30415">MSSAAAPADALDELDRLLAPSMRTLRASCGVDLTFGGRTEAGSADAITIRHLDGHLGHSLRDLRVRTGCGVGGKALALGRPVVVRDYFNAAHIVHTYDGAVAPERIETAFAVPIRAGGAVAGLLYLAQRADVALGDRIVHRAVEHVRRLEQDLAVGIEVRRRMAAYDDAVARDGRVLADVRRELDDTIGRVDDPAARQRLQQLSDRLRRLAHGHAEPAGVGAGVLSARELDVLRLVATGAANNDIARDLGLTPNTVKAYLRSVSRKLGAANRTHAVRLARDAGLL</sequence>
<proteinExistence type="predicted"/>
<dbReference type="PROSITE" id="PS50043">
    <property type="entry name" value="HTH_LUXR_2"/>
    <property type="match status" value="1"/>
</dbReference>
<dbReference type="PANTHER" id="PTHR44688:SF16">
    <property type="entry name" value="DNA-BINDING TRANSCRIPTIONAL ACTIVATOR DEVR_DOSR"/>
    <property type="match status" value="1"/>
</dbReference>
<dbReference type="OrthoDB" id="4069167at2"/>
<comment type="caution">
    <text evidence="5">The sequence shown here is derived from an EMBL/GenBank/DDBJ whole genome shotgun (WGS) entry which is preliminary data.</text>
</comment>
<dbReference type="Gene3D" id="1.10.10.10">
    <property type="entry name" value="Winged helix-like DNA-binding domain superfamily/Winged helix DNA-binding domain"/>
    <property type="match status" value="1"/>
</dbReference>
<gene>
    <name evidence="5" type="ORF">JD82_02728</name>
</gene>
<dbReference type="PROSITE" id="PS00622">
    <property type="entry name" value="HTH_LUXR_1"/>
    <property type="match status" value="1"/>
</dbReference>
<keyword evidence="2" id="KW-0238">DNA-binding</keyword>
<evidence type="ECO:0000256" key="2">
    <source>
        <dbReference type="ARBA" id="ARBA00023125"/>
    </source>
</evidence>
<accession>A0A660CG91</accession>
<organism evidence="5 6">
    <name type="scientific">Prauserella rugosa</name>
    <dbReference type="NCBI Taxonomy" id="43354"/>
    <lineage>
        <taxon>Bacteria</taxon>
        <taxon>Bacillati</taxon>
        <taxon>Actinomycetota</taxon>
        <taxon>Actinomycetes</taxon>
        <taxon>Pseudonocardiales</taxon>
        <taxon>Pseudonocardiaceae</taxon>
        <taxon>Prauserella</taxon>
    </lineage>
</organism>
<dbReference type="InterPro" id="IPR029016">
    <property type="entry name" value="GAF-like_dom_sf"/>
</dbReference>
<feature type="domain" description="HTH luxR-type" evidence="4">
    <location>
        <begin position="218"/>
        <end position="283"/>
    </location>
</feature>
<protein>
    <submittedName>
        <fullName evidence="5">GAF domain-containing protein</fullName>
    </submittedName>
</protein>
<dbReference type="PANTHER" id="PTHR44688">
    <property type="entry name" value="DNA-BINDING TRANSCRIPTIONAL ACTIVATOR DEVR_DOSR"/>
    <property type="match status" value="1"/>
</dbReference>
<evidence type="ECO:0000256" key="1">
    <source>
        <dbReference type="ARBA" id="ARBA00023015"/>
    </source>
</evidence>
<dbReference type="EMBL" id="VLJV01000001">
    <property type="protein sequence ID" value="TWH20877.1"/>
    <property type="molecule type" value="Genomic_DNA"/>
</dbReference>
<dbReference type="InterPro" id="IPR003018">
    <property type="entry name" value="GAF"/>
</dbReference>
<dbReference type="Pfam" id="PF00196">
    <property type="entry name" value="GerE"/>
    <property type="match status" value="1"/>
</dbReference>
<reference evidence="5 6" key="1">
    <citation type="submission" date="2019-07" db="EMBL/GenBank/DDBJ databases">
        <title>R&amp;d 2014.</title>
        <authorList>
            <person name="Klenk H.-P."/>
        </authorList>
    </citation>
    <scope>NUCLEOTIDE SEQUENCE [LARGE SCALE GENOMIC DNA]</scope>
    <source>
        <strain evidence="5 6">DSM 43194</strain>
    </source>
</reference>
<evidence type="ECO:0000256" key="3">
    <source>
        <dbReference type="ARBA" id="ARBA00023163"/>
    </source>
</evidence>
<dbReference type="SMART" id="SM00421">
    <property type="entry name" value="HTH_LUXR"/>
    <property type="match status" value="1"/>
</dbReference>
<dbReference type="RefSeq" id="WP_030531540.1">
    <property type="nucleotide sequence ID" value="NZ_JOIJ01000005.1"/>
</dbReference>
<dbReference type="Proteomes" id="UP000317303">
    <property type="component" value="Unassembled WGS sequence"/>
</dbReference>
<dbReference type="InterPro" id="IPR036388">
    <property type="entry name" value="WH-like_DNA-bd_sf"/>
</dbReference>
<dbReference type="AlphaFoldDB" id="A0A660CG91"/>
<dbReference type="PRINTS" id="PR00038">
    <property type="entry name" value="HTHLUXR"/>
</dbReference>